<protein>
    <submittedName>
        <fullName evidence="2">Uncharacterized protein</fullName>
    </submittedName>
</protein>
<evidence type="ECO:0000313" key="2">
    <source>
        <dbReference type="EMBL" id="MDX3134556.1"/>
    </source>
</evidence>
<sequence>MAGGTFAGVATANGGDEGPLAVAPHRSVAFPTLTASDWVTHGDHAVVIEMVPGSERKAALPDDKKDNREGHIPRTATMKVDQVLWSKPGAEAAPKTYPVELLGWWWEDGSEREFAWQGEPRYEEGHKYIALLVKGDDGKWGATSQAMPYDDGKVGTGESAGKTTTGENAGELQGLEKEAHGKNATVVKQLLEAAQPAK</sequence>
<evidence type="ECO:0000313" key="3">
    <source>
        <dbReference type="Proteomes" id="UP001273589"/>
    </source>
</evidence>
<accession>A0AAJ2PWH7</accession>
<dbReference type="Proteomes" id="UP001273589">
    <property type="component" value="Unassembled WGS sequence"/>
</dbReference>
<organism evidence="2 3">
    <name type="scientific">Streptomyces europaeiscabiei</name>
    <dbReference type="NCBI Taxonomy" id="146819"/>
    <lineage>
        <taxon>Bacteria</taxon>
        <taxon>Bacillati</taxon>
        <taxon>Actinomycetota</taxon>
        <taxon>Actinomycetes</taxon>
        <taxon>Kitasatosporales</taxon>
        <taxon>Streptomycetaceae</taxon>
        <taxon>Streptomyces</taxon>
    </lineage>
</organism>
<comment type="caution">
    <text evidence="2">The sequence shown here is derived from an EMBL/GenBank/DDBJ whole genome shotgun (WGS) entry which is preliminary data.</text>
</comment>
<evidence type="ECO:0000256" key="1">
    <source>
        <dbReference type="SAM" id="MobiDB-lite"/>
    </source>
</evidence>
<feature type="region of interest" description="Disordered" evidence="1">
    <location>
        <begin position="143"/>
        <end position="181"/>
    </location>
</feature>
<dbReference type="EMBL" id="JARAWN010000302">
    <property type="protein sequence ID" value="MDX3134556.1"/>
    <property type="molecule type" value="Genomic_DNA"/>
</dbReference>
<reference evidence="2" key="1">
    <citation type="journal article" date="2023" name="Microb. Genom.">
        <title>Mesoterricola silvestris gen. nov., sp. nov., Mesoterricola sediminis sp. nov., Geothrix oryzae sp. nov., Geothrix edaphica sp. nov., Geothrix rubra sp. nov., and Geothrix limicola sp. nov., six novel members of Acidobacteriota isolated from soils.</title>
        <authorList>
            <person name="Weisberg A.J."/>
            <person name="Pearce E."/>
            <person name="Kramer C.G."/>
            <person name="Chang J.H."/>
            <person name="Clarke C.R."/>
        </authorList>
    </citation>
    <scope>NUCLEOTIDE SEQUENCE</scope>
    <source>
        <strain evidence="2">ND06-05F</strain>
    </source>
</reference>
<name>A0AAJ2PWH7_9ACTN</name>
<dbReference type="AlphaFoldDB" id="A0AAJ2PWH7"/>
<dbReference type="RefSeq" id="WP_319696665.1">
    <property type="nucleotide sequence ID" value="NZ_JARAWN010000302.1"/>
</dbReference>
<proteinExistence type="predicted"/>
<gene>
    <name evidence="2" type="ORF">PV367_33290</name>
</gene>